<dbReference type="GO" id="GO:0003677">
    <property type="term" value="F:DNA binding"/>
    <property type="evidence" value="ECO:0007669"/>
    <property type="project" value="TreeGrafter"/>
</dbReference>
<evidence type="ECO:0000256" key="2">
    <source>
        <dbReference type="SAM" id="MobiDB-lite"/>
    </source>
</evidence>
<feature type="compositionally biased region" description="Low complexity" evidence="2">
    <location>
        <begin position="685"/>
        <end position="696"/>
    </location>
</feature>
<dbReference type="InterPro" id="IPR029199">
    <property type="entry name" value="THRAP3_BCLAF1"/>
</dbReference>
<keyword evidence="4" id="KW-1185">Reference proteome</keyword>
<protein>
    <submittedName>
        <fullName evidence="3">Uncharacterized protein</fullName>
    </submittedName>
</protein>
<dbReference type="Proteomes" id="UP001497482">
    <property type="component" value="Chromosome 7"/>
</dbReference>
<feature type="region of interest" description="Disordered" evidence="2">
    <location>
        <begin position="621"/>
        <end position="640"/>
    </location>
</feature>
<feature type="compositionally biased region" description="Basic residues" evidence="2">
    <location>
        <begin position="146"/>
        <end position="155"/>
    </location>
</feature>
<sequence length="841" mass="94031">MIHHRDPSAHTGHTHGTDPRSSLRHPGFISRTEHTEGARVKRGQNALRRSHRDVQIHKISFEVSEPLAIALKVFFQKPLTVSLQEASLQFSVQNSRESRGFQRGFRRPYNFRGRGRGRGYFQRGRYQRGGGGYNNNNNNNNNNNRHNWKNYKKQPKYSQGQFHNGPGHSRSPPQGQNHHSEPSCSPQPRLSSSPKSTVNRNPKHEPEELSGHNPEERDTKGEEYMMETNKASDEKNQGTWIPLTEVSSPRRESPPSSSGATSAPTPQTTANGKSNGALCWKNVCKAPLTKKTSPESLNPMLSSFDIFSSEEFLDGDKAALSAAFRKFLEEQSKKAKALHKGTDRAGDEESKVNGTASPARSGSGCGHEKDVSDEKHINGIRNTFAFRAGNGGNDDKMIKSQTGSFLSEKGLREKPTSSGQTSAESKRPSAASGSAVEDLCSRQNQESCKARKMSKRSPVPLNVMSQKRGRDLSTDEDFKVLPTKKEATFDVSLDFPADNLLSSSDIIAKERQLSQDLVQSQSSKKDSEFHSIFQHVQAAQVQRSSSERFAQHIVTIVHHIKAQHFTSSGLTLNERFTMYQKQAAEKETVKSRKSPEIHRRLEVSPSAFRKHSQIFEAIKRAEEATYKEPEEPSKADPLDLRGDIEQRKSHCSHDTSVASAERHDPSAGKTPVVFSKFIKNKNVRSRSSSSSSSSSSSEEEEKRDKKSPVKSEQGLNRVKLDTNESVCDRGRSYEAFHIQIRGRSWSRGTSRCSSTNANNEDWDPEFTPKSNKYFLHDDRDGAAESRWADATSARGRGRMNGSRGRARFIIRRANGNYSASNWNNREQAGAEQDHRGSTERK</sequence>
<proteinExistence type="inferred from homology"/>
<evidence type="ECO:0000313" key="4">
    <source>
        <dbReference type="Proteomes" id="UP001497482"/>
    </source>
</evidence>
<evidence type="ECO:0000313" key="3">
    <source>
        <dbReference type="EMBL" id="CAL1610277.1"/>
    </source>
</evidence>
<feature type="compositionally biased region" description="Low complexity" evidence="2">
    <location>
        <begin position="134"/>
        <end position="145"/>
    </location>
</feature>
<dbReference type="Pfam" id="PF15440">
    <property type="entry name" value="THRAP3_BCLAF1"/>
    <property type="match status" value="1"/>
</dbReference>
<feature type="region of interest" description="Disordered" evidence="2">
    <location>
        <begin position="245"/>
        <end position="276"/>
    </location>
</feature>
<feature type="compositionally biased region" description="Basic and acidic residues" evidence="2">
    <location>
        <begin position="831"/>
        <end position="841"/>
    </location>
</feature>
<feature type="compositionally biased region" description="Polar residues" evidence="2">
    <location>
        <begin position="171"/>
        <end position="200"/>
    </location>
</feature>
<dbReference type="PANTHER" id="PTHR15268:SF16">
    <property type="entry name" value="THYROID HORMONE RECEPTOR-ASSOCIATED PROTEIN 3"/>
    <property type="match status" value="1"/>
</dbReference>
<dbReference type="PANTHER" id="PTHR15268">
    <property type="entry name" value="THRAP3/BCLAF1"/>
    <property type="match status" value="1"/>
</dbReference>
<accession>A0AAV2MA92</accession>
<dbReference type="GO" id="GO:0045944">
    <property type="term" value="P:positive regulation of transcription by RNA polymerase II"/>
    <property type="evidence" value="ECO:0007669"/>
    <property type="project" value="TreeGrafter"/>
</dbReference>
<feature type="region of interest" description="Disordered" evidence="2">
    <location>
        <begin position="94"/>
        <end position="220"/>
    </location>
</feature>
<dbReference type="EMBL" id="OZ035829">
    <property type="protein sequence ID" value="CAL1610277.1"/>
    <property type="molecule type" value="Genomic_DNA"/>
</dbReference>
<feature type="compositionally biased region" description="Polar residues" evidence="2">
    <location>
        <begin position="816"/>
        <end position="826"/>
    </location>
</feature>
<feature type="compositionally biased region" description="Basic and acidic residues" evidence="2">
    <location>
        <begin position="340"/>
        <end position="351"/>
    </location>
</feature>
<evidence type="ECO:0000256" key="1">
    <source>
        <dbReference type="ARBA" id="ARBA00006481"/>
    </source>
</evidence>
<comment type="similarity">
    <text evidence="1">Belongs to the BCLAF1/THRAP3 family.</text>
</comment>
<gene>
    <name evidence="3" type="ORF">KC01_LOCUS36926</name>
</gene>
<feature type="compositionally biased region" description="Basic and acidic residues" evidence="2">
    <location>
        <begin position="700"/>
        <end position="709"/>
    </location>
</feature>
<dbReference type="GO" id="GO:0016592">
    <property type="term" value="C:mediator complex"/>
    <property type="evidence" value="ECO:0007669"/>
    <property type="project" value="TreeGrafter"/>
</dbReference>
<name>A0AAV2MA92_KNICA</name>
<feature type="region of interest" description="Disordered" evidence="2">
    <location>
        <begin position="816"/>
        <end position="841"/>
    </location>
</feature>
<organism evidence="3 4">
    <name type="scientific">Knipowitschia caucasica</name>
    <name type="common">Caucasian dwarf goby</name>
    <name type="synonym">Pomatoschistus caucasicus</name>
    <dbReference type="NCBI Taxonomy" id="637954"/>
    <lineage>
        <taxon>Eukaryota</taxon>
        <taxon>Metazoa</taxon>
        <taxon>Chordata</taxon>
        <taxon>Craniata</taxon>
        <taxon>Vertebrata</taxon>
        <taxon>Euteleostomi</taxon>
        <taxon>Actinopterygii</taxon>
        <taxon>Neopterygii</taxon>
        <taxon>Teleostei</taxon>
        <taxon>Neoteleostei</taxon>
        <taxon>Acanthomorphata</taxon>
        <taxon>Gobiaria</taxon>
        <taxon>Gobiiformes</taxon>
        <taxon>Gobioidei</taxon>
        <taxon>Gobiidae</taxon>
        <taxon>Gobiinae</taxon>
        <taxon>Knipowitschia</taxon>
    </lineage>
</organism>
<feature type="region of interest" description="Disordered" evidence="2">
    <location>
        <begin position="647"/>
        <end position="721"/>
    </location>
</feature>
<dbReference type="AlphaFoldDB" id="A0AAV2MA92"/>
<feature type="region of interest" description="Disordered" evidence="2">
    <location>
        <begin position="332"/>
        <end position="376"/>
    </location>
</feature>
<feature type="region of interest" description="Disordered" evidence="2">
    <location>
        <begin position="404"/>
        <end position="471"/>
    </location>
</feature>
<dbReference type="GO" id="GO:0003712">
    <property type="term" value="F:transcription coregulator activity"/>
    <property type="evidence" value="ECO:0007669"/>
    <property type="project" value="TreeGrafter"/>
</dbReference>
<feature type="region of interest" description="Disordered" evidence="2">
    <location>
        <begin position="1"/>
        <end position="46"/>
    </location>
</feature>
<feature type="compositionally biased region" description="Basic and acidic residues" evidence="2">
    <location>
        <begin position="202"/>
        <end position="220"/>
    </location>
</feature>
<feature type="compositionally biased region" description="Low complexity" evidence="2">
    <location>
        <begin position="254"/>
        <end position="270"/>
    </location>
</feature>
<reference evidence="3 4" key="1">
    <citation type="submission" date="2024-04" db="EMBL/GenBank/DDBJ databases">
        <authorList>
            <person name="Waldvogel A.-M."/>
            <person name="Schoenle A."/>
        </authorList>
    </citation>
    <scope>NUCLEOTIDE SEQUENCE [LARGE SCALE GENOMIC DNA]</scope>
</reference>
<feature type="compositionally biased region" description="Basic and acidic residues" evidence="2">
    <location>
        <begin position="366"/>
        <end position="376"/>
    </location>
</feature>